<evidence type="ECO:0000256" key="5">
    <source>
        <dbReference type="SAM" id="MobiDB-lite"/>
    </source>
</evidence>
<sequence length="421" mass="47708">MDLQQKLAILADGAKYDVSCSSSGSKRQAQADGIGNAAMSGICHSWAEDGRCISLLKILYTNYCIYDCVYCVNRASNDVPRAALTPEELANLTIEFYKRNYIEGLFLSSGVIKSPDYTMECIIRSLQLLREVYKFNGYIHVKAIPGADSTLIEQAGRYADRMSVNIELPSEQSLLMLAPQKKREMIVKPMIHIRNQIIQVKEEKAKYKKAPSFVPGGQSTQLIIGATNDKDYQILRLSEGLYQNMHLKRVYYSSYIPIVEHPNLPVTSKSSLLREHRLYQADWLLRYYGFDVDSLFANNPQHDLDLMLDPKSDWALRNLHIFPLEVNRADYEMLLKVPGIGVRSAKKIVIARRYGVVSYEGLKQIGVVLKRAQHFITCQGKYYGGSFDDAKIRQHLIGDKHKSSKQLAANPTNHGEQLSLF</sequence>
<keyword evidence="7" id="KW-1185">Reference proteome</keyword>
<dbReference type="STRING" id="1390249.BHU72_08930"/>
<dbReference type="SUPFAM" id="SSF102114">
    <property type="entry name" value="Radical SAM enzymes"/>
    <property type="match status" value="1"/>
</dbReference>
<gene>
    <name evidence="6" type="ORF">BHU72_08930</name>
</gene>
<dbReference type="Gene3D" id="3.20.20.70">
    <property type="entry name" value="Aldolase class I"/>
    <property type="match status" value="1"/>
</dbReference>
<feature type="region of interest" description="Disordered" evidence="5">
    <location>
        <begin position="402"/>
        <end position="421"/>
    </location>
</feature>
<dbReference type="InterPro" id="IPR058240">
    <property type="entry name" value="rSAM_sf"/>
</dbReference>
<name>A0A1E5L3U1_9FIRM</name>
<keyword evidence="1" id="KW-0949">S-adenosyl-L-methionine</keyword>
<dbReference type="InterPro" id="IPR010994">
    <property type="entry name" value="RuvA_2-like"/>
</dbReference>
<dbReference type="PANTHER" id="PTHR21180">
    <property type="entry name" value="ENDONUCLEASE/EXONUCLEASE/PHOSPHATASE FAMILY DOMAIN-CONTAINING PROTEIN 1"/>
    <property type="match status" value="1"/>
</dbReference>
<evidence type="ECO:0000256" key="2">
    <source>
        <dbReference type="ARBA" id="ARBA00022723"/>
    </source>
</evidence>
<dbReference type="SFLD" id="SFLDS00029">
    <property type="entry name" value="Radical_SAM"/>
    <property type="match status" value="1"/>
</dbReference>
<dbReference type="NCBIfam" id="TIGR03916">
    <property type="entry name" value="rSAM_link_UDG"/>
    <property type="match status" value="1"/>
</dbReference>
<comment type="caution">
    <text evidence="6">The sequence shown here is derived from an EMBL/GenBank/DDBJ whole genome shotgun (WGS) entry which is preliminary data.</text>
</comment>
<evidence type="ECO:0000256" key="1">
    <source>
        <dbReference type="ARBA" id="ARBA00022691"/>
    </source>
</evidence>
<dbReference type="SFLD" id="SFLDG01102">
    <property type="entry name" value="Uncharacterised_Radical_SAM_Su"/>
    <property type="match status" value="1"/>
</dbReference>
<dbReference type="InterPro" id="IPR007197">
    <property type="entry name" value="rSAM"/>
</dbReference>
<dbReference type="EMBL" id="MJAT01000037">
    <property type="protein sequence ID" value="OEH84609.1"/>
    <property type="molecule type" value="Genomic_DNA"/>
</dbReference>
<dbReference type="InterPro" id="IPR051675">
    <property type="entry name" value="Endo/Exo/Phosphatase_dom_1"/>
</dbReference>
<dbReference type="RefSeq" id="WP_069703036.1">
    <property type="nucleotide sequence ID" value="NZ_MJAT01000037.1"/>
</dbReference>
<dbReference type="InterPro" id="IPR013785">
    <property type="entry name" value="Aldolase_TIM"/>
</dbReference>
<dbReference type="PANTHER" id="PTHR21180:SF9">
    <property type="entry name" value="TYPE II SECRETION SYSTEM PROTEIN K"/>
    <property type="match status" value="1"/>
</dbReference>
<proteinExistence type="predicted"/>
<dbReference type="AlphaFoldDB" id="A0A1E5L3U1"/>
<evidence type="ECO:0000313" key="7">
    <source>
        <dbReference type="Proteomes" id="UP000095255"/>
    </source>
</evidence>
<feature type="compositionally biased region" description="Polar residues" evidence="5">
    <location>
        <begin position="405"/>
        <end position="421"/>
    </location>
</feature>
<dbReference type="SUPFAM" id="SSF47781">
    <property type="entry name" value="RuvA domain 2-like"/>
    <property type="match status" value="1"/>
</dbReference>
<organism evidence="6 7">
    <name type="scientific">Desulfuribacillus stibiiarsenatis</name>
    <dbReference type="NCBI Taxonomy" id="1390249"/>
    <lineage>
        <taxon>Bacteria</taxon>
        <taxon>Bacillati</taxon>
        <taxon>Bacillota</taxon>
        <taxon>Desulfuribacillia</taxon>
        <taxon>Desulfuribacillales</taxon>
        <taxon>Desulfuribacillaceae</taxon>
        <taxon>Desulfuribacillus</taxon>
    </lineage>
</organism>
<evidence type="ECO:0000256" key="3">
    <source>
        <dbReference type="ARBA" id="ARBA00023004"/>
    </source>
</evidence>
<dbReference type="CDD" id="cd01335">
    <property type="entry name" value="Radical_SAM"/>
    <property type="match status" value="1"/>
</dbReference>
<dbReference type="GO" id="GO:0051536">
    <property type="term" value="F:iron-sulfur cluster binding"/>
    <property type="evidence" value="ECO:0007669"/>
    <property type="project" value="UniProtKB-KW"/>
</dbReference>
<protein>
    <submittedName>
        <fullName evidence="6">Putative DNA modification/repair radical SAM protein</fullName>
    </submittedName>
</protein>
<dbReference type="InterPro" id="IPR023874">
    <property type="entry name" value="DNA_rSAM_put"/>
</dbReference>
<keyword evidence="2" id="KW-0479">Metal-binding</keyword>
<dbReference type="Proteomes" id="UP000095255">
    <property type="component" value="Unassembled WGS sequence"/>
</dbReference>
<evidence type="ECO:0000313" key="6">
    <source>
        <dbReference type="EMBL" id="OEH84609.1"/>
    </source>
</evidence>
<dbReference type="OrthoDB" id="9801154at2"/>
<reference evidence="6 7" key="1">
    <citation type="submission" date="2016-09" db="EMBL/GenBank/DDBJ databases">
        <title>Desulfuribacillus arsenicus sp. nov., an obligately anaerobic, dissimilatory arsenic- and antimonate-reducing bacterium isolated from anoxic sediments.</title>
        <authorList>
            <person name="Abin C.A."/>
            <person name="Hollibaugh J.T."/>
        </authorList>
    </citation>
    <scope>NUCLEOTIDE SEQUENCE [LARGE SCALE GENOMIC DNA]</scope>
    <source>
        <strain evidence="6 7">MLFW-2</strain>
    </source>
</reference>
<evidence type="ECO:0000256" key="4">
    <source>
        <dbReference type="ARBA" id="ARBA00023014"/>
    </source>
</evidence>
<dbReference type="Gene3D" id="1.10.150.320">
    <property type="entry name" value="Photosystem II 12 kDa extrinsic protein"/>
    <property type="match status" value="1"/>
</dbReference>
<dbReference type="GO" id="GO:0003824">
    <property type="term" value="F:catalytic activity"/>
    <property type="evidence" value="ECO:0007669"/>
    <property type="project" value="InterPro"/>
</dbReference>
<dbReference type="GO" id="GO:0046872">
    <property type="term" value="F:metal ion binding"/>
    <property type="evidence" value="ECO:0007669"/>
    <property type="project" value="UniProtKB-KW"/>
</dbReference>
<keyword evidence="3" id="KW-0408">Iron</keyword>
<accession>A0A1E5L3U1</accession>
<keyword evidence="4" id="KW-0411">Iron-sulfur</keyword>